<feature type="compositionally biased region" description="Basic and acidic residues" evidence="1">
    <location>
        <begin position="92"/>
        <end position="101"/>
    </location>
</feature>
<dbReference type="AlphaFoldDB" id="A0A2T7P4D9"/>
<feature type="compositionally biased region" description="Polar residues" evidence="1">
    <location>
        <begin position="442"/>
        <end position="458"/>
    </location>
</feature>
<feature type="compositionally biased region" description="Low complexity" evidence="1">
    <location>
        <begin position="426"/>
        <end position="439"/>
    </location>
</feature>
<keyword evidence="3" id="KW-1185">Reference proteome</keyword>
<accession>A0A2T7P4D9</accession>
<feature type="compositionally biased region" description="Low complexity" evidence="1">
    <location>
        <begin position="738"/>
        <end position="756"/>
    </location>
</feature>
<dbReference type="Proteomes" id="UP000245119">
    <property type="component" value="Linkage Group LG6"/>
</dbReference>
<sequence>MDEDSCSKFIGSLTKYLQSLCHSYVEFETGVELVGHIYLNVDTAKKIDYVLNESVCKNGANVVKFTSNSYHAQPVEKQKSKKITAETPTKSSESDPKKKADDDDVIIVGSEASRTRGSRLGQRVGQPGQTQRGMSGNSGDRLQHGMGMGTFRSPRGPNPRMSGPYGGVNPRMVNTYQQGYRVPGQMAGSTATQPQYPGPGMTRMRHRTDIPGMNQPYLAAQQAGRNMPGMVPPQGGGVGIGTGRLDPSQRMQPPNIGMQRNQVQRAVNSARRASDPVDTDITFMREEYVRPTNQQDMSVNPAAHMQPHQPHMQGSQQHSQASLAASQQAQSMAPGQAGAISSMGTQPMMSAQQDSSAGMASTGIMNAGTATAGSISPPNADNSTMPPVSQSASSTPVGLGGGMPLPVTTHSIFDDHLPVSSSSAQGETTGNTETTALGTMSLPVSTPQGQVSGSRSDSGQGGLMIDQVWSQSTALGHGDSISHRESVSGLARDSVRHDQEVGFNALASNTAAGSRDTGVRFNSNSSSDVKDANIFDILSDFQPSTSLSASLPSLSVLSNSSGASGGASNSSAALQANFLGQPPLQTSTSGSQIVGKIDNAMTGTNVARDSQSSLSYGAGSDVKLDPGQIGVTIATSVLQETTEAAVNEVPAMFLAPLGITDLASGVPSLQNTQGSDEGNKRSGSSSSVSLDALSPFSSASQVAGQDSTGSCSVRSASQPHTSDYESGGDSASTEKLASPQHLSSSQRQLRPLSISLVPVDSTMGKQVREKREVAQKQNSQDEWTKDSRGVTSDGSSNSGFESEDLDDDDIDPSYKPPTRSAKAKDPEALKGIKRGKARQMGKTPKGKKRKTQKSETGLVTPGLHPEECSEDPSDVLSPGGAPSLHDQEALPSSPPASSIPTEFSSPPPLSTPPPPPHFTGASPSPLRSYTGHVENLYKPGSFVLLHMGSERSRTRSTQCPAEVISTPKGQPDGIWVHTLHSAGGGLWQLPNEDQIVDLRVEPGDIKQVLNNASVKIVGSKVFYKFEDR</sequence>
<feature type="region of interest" description="Disordered" evidence="1">
    <location>
        <begin position="298"/>
        <end position="343"/>
    </location>
</feature>
<proteinExistence type="predicted"/>
<feature type="region of interest" description="Disordered" evidence="1">
    <location>
        <begin position="368"/>
        <end position="401"/>
    </location>
</feature>
<dbReference type="EMBL" id="PZQS01000006">
    <property type="protein sequence ID" value="PVD28289.1"/>
    <property type="molecule type" value="Genomic_DNA"/>
</dbReference>
<gene>
    <name evidence="2" type="ORF">C0Q70_10876</name>
</gene>
<feature type="region of interest" description="Disordered" evidence="1">
    <location>
        <begin position="419"/>
        <end position="462"/>
    </location>
</feature>
<name>A0A2T7P4D9_POMCA</name>
<feature type="compositionally biased region" description="Polar residues" evidence="1">
    <location>
        <begin position="368"/>
        <end position="394"/>
    </location>
</feature>
<evidence type="ECO:0000313" key="3">
    <source>
        <dbReference type="Proteomes" id="UP000245119"/>
    </source>
</evidence>
<reference evidence="2 3" key="1">
    <citation type="submission" date="2018-04" db="EMBL/GenBank/DDBJ databases">
        <title>The genome of golden apple snail Pomacea canaliculata provides insight into stress tolerance and invasive adaptation.</title>
        <authorList>
            <person name="Liu C."/>
            <person name="Liu B."/>
            <person name="Ren Y."/>
            <person name="Zhang Y."/>
            <person name="Wang H."/>
            <person name="Li S."/>
            <person name="Jiang F."/>
            <person name="Yin L."/>
            <person name="Zhang G."/>
            <person name="Qian W."/>
            <person name="Fan W."/>
        </authorList>
    </citation>
    <scope>NUCLEOTIDE SEQUENCE [LARGE SCALE GENOMIC DNA]</scope>
    <source>
        <strain evidence="2">SZHN2017</strain>
        <tissue evidence="2">Muscle</tissue>
    </source>
</reference>
<feature type="region of interest" description="Disordered" evidence="1">
    <location>
        <begin position="666"/>
        <end position="932"/>
    </location>
</feature>
<protein>
    <submittedName>
        <fullName evidence="2">Uncharacterized protein</fullName>
    </submittedName>
</protein>
<feature type="compositionally biased region" description="Low complexity" evidence="1">
    <location>
        <begin position="313"/>
        <end position="339"/>
    </location>
</feature>
<feature type="compositionally biased region" description="Polar residues" evidence="1">
    <location>
        <begin position="699"/>
        <end position="721"/>
    </location>
</feature>
<evidence type="ECO:0000256" key="1">
    <source>
        <dbReference type="SAM" id="MobiDB-lite"/>
    </source>
</evidence>
<feature type="compositionally biased region" description="Acidic residues" evidence="1">
    <location>
        <begin position="801"/>
        <end position="811"/>
    </location>
</feature>
<feature type="compositionally biased region" description="Pro residues" evidence="1">
    <location>
        <begin position="905"/>
        <end position="917"/>
    </location>
</feature>
<comment type="caution">
    <text evidence="2">The sequence shown here is derived from an EMBL/GenBank/DDBJ whole genome shotgun (WGS) entry which is preliminary data.</text>
</comment>
<organism evidence="2 3">
    <name type="scientific">Pomacea canaliculata</name>
    <name type="common">Golden apple snail</name>
    <dbReference type="NCBI Taxonomy" id="400727"/>
    <lineage>
        <taxon>Eukaryota</taxon>
        <taxon>Metazoa</taxon>
        <taxon>Spiralia</taxon>
        <taxon>Lophotrochozoa</taxon>
        <taxon>Mollusca</taxon>
        <taxon>Gastropoda</taxon>
        <taxon>Caenogastropoda</taxon>
        <taxon>Architaenioglossa</taxon>
        <taxon>Ampullarioidea</taxon>
        <taxon>Ampullariidae</taxon>
        <taxon>Pomacea</taxon>
    </lineage>
</organism>
<feature type="compositionally biased region" description="Polar residues" evidence="1">
    <location>
        <begin position="667"/>
        <end position="676"/>
    </location>
</feature>
<feature type="compositionally biased region" description="Polar residues" evidence="1">
    <location>
        <begin position="789"/>
        <end position="800"/>
    </location>
</feature>
<feature type="compositionally biased region" description="Polar residues" evidence="1">
    <location>
        <begin position="127"/>
        <end position="140"/>
    </location>
</feature>
<evidence type="ECO:0000313" key="2">
    <source>
        <dbReference type="EMBL" id="PVD28289.1"/>
    </source>
</evidence>
<feature type="region of interest" description="Disordered" evidence="1">
    <location>
        <begin position="73"/>
        <end position="159"/>
    </location>
</feature>
<feature type="compositionally biased region" description="Basic residues" evidence="1">
    <location>
        <begin position="831"/>
        <end position="851"/>
    </location>
</feature>
<feature type="compositionally biased region" description="Low complexity" evidence="1">
    <location>
        <begin position="895"/>
        <end position="904"/>
    </location>
</feature>
<feature type="compositionally biased region" description="Low complexity" evidence="1">
    <location>
        <begin position="682"/>
        <end position="698"/>
    </location>
</feature>
<dbReference type="OrthoDB" id="6152405at2759"/>